<dbReference type="Proteomes" id="UP000825935">
    <property type="component" value="Chromosome 21"/>
</dbReference>
<dbReference type="InterPro" id="IPR045064">
    <property type="entry name" value="Reticulon-like"/>
</dbReference>
<proteinExistence type="predicted"/>
<sequence length="245" mass="27774">MSLNSSFSVEYEKDDKIEKHQGFPDSSYSKVAEDYTPSVKARLFNRQRSVHQILGSGKAADAFLWRNKLISGFILGGATAVYFVLEHSGYTLLCILSNVLLMSLGAIFVWSNVASFLNRPPPSLPNLYISEEKANSLAHALRLQINQFLEDARHIALGKDFKLFLKVIAVLWGLSKVGGWFHFLTLLYIGIVLCHTIPVLYESYEDQFELYAKQGYEQAQNHYKKVNETVVSKMLNAFPKLRKSD</sequence>
<keyword evidence="2 6" id="KW-0812">Transmembrane</keyword>
<evidence type="ECO:0000256" key="6">
    <source>
        <dbReference type="RuleBase" id="RU363132"/>
    </source>
</evidence>
<comment type="subcellular location">
    <subcellularLocation>
        <location evidence="1 6">Endoplasmic reticulum membrane</location>
        <topology evidence="1 6">Multi-pass membrane protein</topology>
    </subcellularLocation>
</comment>
<organism evidence="8 9">
    <name type="scientific">Ceratopteris richardii</name>
    <name type="common">Triangle waterfern</name>
    <dbReference type="NCBI Taxonomy" id="49495"/>
    <lineage>
        <taxon>Eukaryota</taxon>
        <taxon>Viridiplantae</taxon>
        <taxon>Streptophyta</taxon>
        <taxon>Embryophyta</taxon>
        <taxon>Tracheophyta</taxon>
        <taxon>Polypodiopsida</taxon>
        <taxon>Polypodiidae</taxon>
        <taxon>Polypodiales</taxon>
        <taxon>Pteridineae</taxon>
        <taxon>Pteridaceae</taxon>
        <taxon>Parkerioideae</taxon>
        <taxon>Ceratopteris</taxon>
    </lineage>
</organism>
<dbReference type="GO" id="GO:0009617">
    <property type="term" value="P:response to bacterium"/>
    <property type="evidence" value="ECO:0007669"/>
    <property type="project" value="InterPro"/>
</dbReference>
<reference evidence="8" key="1">
    <citation type="submission" date="2021-08" db="EMBL/GenBank/DDBJ databases">
        <title>WGS assembly of Ceratopteris richardii.</title>
        <authorList>
            <person name="Marchant D.B."/>
            <person name="Chen G."/>
            <person name="Jenkins J."/>
            <person name="Shu S."/>
            <person name="Leebens-Mack J."/>
            <person name="Grimwood J."/>
            <person name="Schmutz J."/>
            <person name="Soltis P."/>
            <person name="Soltis D."/>
            <person name="Chen Z.-H."/>
        </authorList>
    </citation>
    <scope>NUCLEOTIDE SEQUENCE</scope>
    <source>
        <strain evidence="8">Whitten #5841</strain>
        <tissue evidence="8">Leaf</tissue>
    </source>
</reference>
<keyword evidence="5 6" id="KW-0472">Membrane</keyword>
<dbReference type="PROSITE" id="PS50845">
    <property type="entry name" value="RETICULON"/>
    <property type="match status" value="1"/>
</dbReference>
<feature type="transmembrane region" description="Helical" evidence="6">
    <location>
        <begin position="180"/>
        <end position="201"/>
    </location>
</feature>
<dbReference type="OMA" id="ITMAMRI"/>
<dbReference type="GO" id="GO:0005789">
    <property type="term" value="C:endoplasmic reticulum membrane"/>
    <property type="evidence" value="ECO:0007669"/>
    <property type="project" value="UniProtKB-SubCell"/>
</dbReference>
<dbReference type="PANTHER" id="PTHR10994:SF193">
    <property type="entry name" value="RETICULON-LIKE PROTEIN"/>
    <property type="match status" value="1"/>
</dbReference>
<accession>A0A8T2S9S6</accession>
<dbReference type="PANTHER" id="PTHR10994">
    <property type="entry name" value="RETICULON"/>
    <property type="match status" value="1"/>
</dbReference>
<feature type="domain" description="Reticulon" evidence="7">
    <location>
        <begin position="59"/>
        <end position="245"/>
    </location>
</feature>
<gene>
    <name evidence="8" type="ORF">KP509_21G003500</name>
</gene>
<name>A0A8T2S9S6_CERRI</name>
<dbReference type="EMBL" id="CM035426">
    <property type="protein sequence ID" value="KAH7314454.1"/>
    <property type="molecule type" value="Genomic_DNA"/>
</dbReference>
<keyword evidence="4 6" id="KW-1133">Transmembrane helix</keyword>
<keyword evidence="3 6" id="KW-0256">Endoplasmic reticulum</keyword>
<dbReference type="OrthoDB" id="567788at2759"/>
<dbReference type="AlphaFoldDB" id="A0A8T2S9S6"/>
<dbReference type="Pfam" id="PF02453">
    <property type="entry name" value="Reticulon"/>
    <property type="match status" value="1"/>
</dbReference>
<evidence type="ECO:0000313" key="8">
    <source>
        <dbReference type="EMBL" id="KAH7314454.1"/>
    </source>
</evidence>
<keyword evidence="9" id="KW-1185">Reference proteome</keyword>
<feature type="transmembrane region" description="Helical" evidence="6">
    <location>
        <begin position="69"/>
        <end position="85"/>
    </location>
</feature>
<evidence type="ECO:0000256" key="1">
    <source>
        <dbReference type="ARBA" id="ARBA00004477"/>
    </source>
</evidence>
<evidence type="ECO:0000256" key="2">
    <source>
        <dbReference type="ARBA" id="ARBA00022692"/>
    </source>
</evidence>
<evidence type="ECO:0000256" key="3">
    <source>
        <dbReference type="ARBA" id="ARBA00022824"/>
    </source>
</evidence>
<protein>
    <recommendedName>
        <fullName evidence="6">Reticulon-like protein</fullName>
    </recommendedName>
</protein>
<evidence type="ECO:0000256" key="5">
    <source>
        <dbReference type="ARBA" id="ARBA00023136"/>
    </source>
</evidence>
<comment type="caution">
    <text evidence="8">The sequence shown here is derived from an EMBL/GenBank/DDBJ whole genome shotgun (WGS) entry which is preliminary data.</text>
</comment>
<evidence type="ECO:0000313" key="9">
    <source>
        <dbReference type="Proteomes" id="UP000825935"/>
    </source>
</evidence>
<evidence type="ECO:0000256" key="4">
    <source>
        <dbReference type="ARBA" id="ARBA00022989"/>
    </source>
</evidence>
<feature type="transmembrane region" description="Helical" evidence="6">
    <location>
        <begin position="92"/>
        <end position="113"/>
    </location>
</feature>
<evidence type="ECO:0000259" key="7">
    <source>
        <dbReference type="PROSITE" id="PS50845"/>
    </source>
</evidence>
<dbReference type="InterPro" id="IPR003388">
    <property type="entry name" value="Reticulon"/>
</dbReference>